<dbReference type="AlphaFoldDB" id="A0A1G6RA15"/>
<name>A0A1G6RA15_9BACT</name>
<accession>A0A1G6RA15</accession>
<reference evidence="1 2" key="1">
    <citation type="submission" date="2016-09" db="EMBL/GenBank/DDBJ databases">
        <authorList>
            <person name="Capua I."/>
            <person name="De Benedictis P."/>
            <person name="Joannis T."/>
            <person name="Lombin L.H."/>
            <person name="Cattoli G."/>
        </authorList>
    </citation>
    <scope>NUCLEOTIDE SEQUENCE [LARGE SCALE GENOMIC DNA]</scope>
    <source>
        <strain evidence="1 2">A7P-90m</strain>
    </source>
</reference>
<evidence type="ECO:0000313" key="1">
    <source>
        <dbReference type="EMBL" id="SDD00877.1"/>
    </source>
</evidence>
<dbReference type="STRING" id="1640674.SAMN05216323_10718"/>
<keyword evidence="2" id="KW-1185">Reference proteome</keyword>
<sequence length="41" mass="4993">MVGLSLSVNWLRLVVLYRLEMLHFRLALLNRNNYPLFIYKI</sequence>
<proteinExistence type="predicted"/>
<protein>
    <submittedName>
        <fullName evidence="1">Uncharacterized protein</fullName>
    </submittedName>
</protein>
<dbReference type="EMBL" id="FMYP01000071">
    <property type="protein sequence ID" value="SDD00877.1"/>
    <property type="molecule type" value="Genomic_DNA"/>
</dbReference>
<evidence type="ECO:0000313" key="2">
    <source>
        <dbReference type="Proteomes" id="UP000199452"/>
    </source>
</evidence>
<dbReference type="Proteomes" id="UP000199452">
    <property type="component" value="Unassembled WGS sequence"/>
</dbReference>
<organism evidence="1 2">
    <name type="scientific">Williamwhitmania taraxaci</name>
    <dbReference type="NCBI Taxonomy" id="1640674"/>
    <lineage>
        <taxon>Bacteria</taxon>
        <taxon>Pseudomonadati</taxon>
        <taxon>Bacteroidota</taxon>
        <taxon>Bacteroidia</taxon>
        <taxon>Bacteroidales</taxon>
        <taxon>Williamwhitmaniaceae</taxon>
        <taxon>Williamwhitmania</taxon>
    </lineage>
</organism>
<gene>
    <name evidence="1" type="ORF">SAMN05216323_10718</name>
</gene>